<sequence>MRERLTYLILSIFIAISPVILWFRGDIRKALQAPFSFYSFFSIALYIIMFVGGVWGIIKSIRYKEDKEQK</sequence>
<evidence type="ECO:0000313" key="2">
    <source>
        <dbReference type="EMBL" id="MEM5948173.1"/>
    </source>
</evidence>
<dbReference type="Proteomes" id="UP001466331">
    <property type="component" value="Unassembled WGS sequence"/>
</dbReference>
<reference evidence="2 3" key="1">
    <citation type="submission" date="2024-03" db="EMBL/GenBank/DDBJ databases">
        <title>Ignisphaera cupida sp. nov., a hyperthermophilic hydrolytic archaeon from a hot spring of Kamchatka, and proposal of Ignisphaeraceae fam. nov.</title>
        <authorList>
            <person name="Podosokorskaya O.A."/>
            <person name="Elcheninov A.G."/>
            <person name="Maltseva A.I."/>
            <person name="Zayulina K.S."/>
            <person name="Novikov A."/>
            <person name="Merkel A.Y."/>
        </authorList>
    </citation>
    <scope>NUCLEOTIDE SEQUENCE [LARGE SCALE GENOMIC DNA]</scope>
    <source>
        <strain evidence="2 3">38H-sp</strain>
    </source>
</reference>
<proteinExistence type="predicted"/>
<gene>
    <name evidence="2" type="ORF">WKV44_06430</name>
</gene>
<keyword evidence="1" id="KW-0472">Membrane</keyword>
<comment type="caution">
    <text evidence="2">The sequence shown here is derived from an EMBL/GenBank/DDBJ whole genome shotgun (WGS) entry which is preliminary data.</text>
</comment>
<feature type="transmembrane region" description="Helical" evidence="1">
    <location>
        <begin position="37"/>
        <end position="58"/>
    </location>
</feature>
<dbReference type="EMBL" id="JBCHKQ010000002">
    <property type="protein sequence ID" value="MEM5948173.1"/>
    <property type="molecule type" value="Genomic_DNA"/>
</dbReference>
<keyword evidence="3" id="KW-1185">Reference proteome</keyword>
<keyword evidence="1" id="KW-0812">Transmembrane</keyword>
<name>A0ABU9UBY1_9SPIR</name>
<dbReference type="RefSeq" id="WP_420069619.1">
    <property type="nucleotide sequence ID" value="NZ_JBCHKQ010000002.1"/>
</dbReference>
<feature type="transmembrane region" description="Helical" evidence="1">
    <location>
        <begin position="7"/>
        <end position="25"/>
    </location>
</feature>
<accession>A0ABU9UBY1</accession>
<protein>
    <submittedName>
        <fullName evidence="2">Uncharacterized protein</fullName>
    </submittedName>
</protein>
<evidence type="ECO:0000313" key="3">
    <source>
        <dbReference type="Proteomes" id="UP001466331"/>
    </source>
</evidence>
<evidence type="ECO:0000256" key="1">
    <source>
        <dbReference type="SAM" id="Phobius"/>
    </source>
</evidence>
<organism evidence="2 3">
    <name type="scientific">Rarispira pelagica</name>
    <dbReference type="NCBI Taxonomy" id="3141764"/>
    <lineage>
        <taxon>Bacteria</taxon>
        <taxon>Pseudomonadati</taxon>
        <taxon>Spirochaetota</taxon>
        <taxon>Spirochaetia</taxon>
        <taxon>Winmispirales</taxon>
        <taxon>Winmispiraceae</taxon>
        <taxon>Rarispira</taxon>
    </lineage>
</organism>
<keyword evidence="1" id="KW-1133">Transmembrane helix</keyword>